<dbReference type="HAMAP" id="MF_00086">
    <property type="entry name" value="S_AdoMet_synth1"/>
    <property type="match status" value="1"/>
</dbReference>
<evidence type="ECO:0000256" key="5">
    <source>
        <dbReference type="ARBA" id="ARBA00022723"/>
    </source>
</evidence>
<evidence type="ECO:0000256" key="12">
    <source>
        <dbReference type="RuleBase" id="RU004462"/>
    </source>
</evidence>
<dbReference type="GO" id="GO:0006556">
    <property type="term" value="P:S-adenosylmethionine biosynthetic process"/>
    <property type="evidence" value="ECO:0007669"/>
    <property type="project" value="InterPro"/>
</dbReference>
<reference evidence="17" key="1">
    <citation type="submission" date="2023-06" db="EMBL/GenBank/DDBJ databases">
        <title>Genomic analysis of the entomopathogenic nematode Steinernema hermaphroditum.</title>
        <authorList>
            <person name="Schwarz E.M."/>
            <person name="Heppert J.K."/>
            <person name="Baniya A."/>
            <person name="Schwartz H.T."/>
            <person name="Tan C.-H."/>
            <person name="Antoshechkin I."/>
            <person name="Sternberg P.W."/>
            <person name="Goodrich-Blair H."/>
            <person name="Dillman A.R."/>
        </authorList>
    </citation>
    <scope>NUCLEOTIDE SEQUENCE</scope>
    <source>
        <strain evidence="17">PS9179</strain>
        <tissue evidence="17">Whole animal</tissue>
    </source>
</reference>
<dbReference type="GO" id="GO:0005524">
    <property type="term" value="F:ATP binding"/>
    <property type="evidence" value="ECO:0007669"/>
    <property type="project" value="UniProtKB-KW"/>
</dbReference>
<gene>
    <name evidence="17" type="ORF">QR680_005932</name>
</gene>
<evidence type="ECO:0000256" key="10">
    <source>
        <dbReference type="ARBA" id="ARBA00048344"/>
    </source>
</evidence>
<evidence type="ECO:0000256" key="7">
    <source>
        <dbReference type="ARBA" id="ARBA00022840"/>
    </source>
</evidence>
<dbReference type="InterPro" id="IPR022630">
    <property type="entry name" value="S-AdoMet_synt_C"/>
</dbReference>
<feature type="domain" description="S-adenosylmethionine synthetase central" evidence="15">
    <location>
        <begin position="142"/>
        <end position="262"/>
    </location>
</feature>
<evidence type="ECO:0000256" key="6">
    <source>
        <dbReference type="ARBA" id="ARBA00022741"/>
    </source>
</evidence>
<dbReference type="Gene3D" id="3.30.300.10">
    <property type="match status" value="3"/>
</dbReference>
<keyword evidence="18" id="KW-1185">Reference proteome</keyword>
<comment type="function">
    <text evidence="11">Catalyzes the formation of S-adenosylmethionine from methionine and ATP.</text>
</comment>
<sequence length="440" mass="47860">MSNGHPETLERGLMFSHVGGSHVVHDTKSFLFTSESVSEGHPDKMCDIVSDAVLDAHLAVDPNAKVACETVASSGMVLLCGEITSKASIDYTTLVRNAIKEIGFDDERKGLDYRTCELIVRLNQQAPEIAAGVHLNRTEEDVGAGDQGLMFGYATDETEEAMPLSLQYSHKIVALFNELRRNGVLKWARPDAKSQVTVEYKFESGAAVPVRVHTVLISAQHSDEVTLEQVRSDLMDFVVKAVIPDELFDSETKVYLNPCGTFISGGPQNDAGLTGRKIIVDTYGGWGAHGGGAFSGKDPTKVDRSGAYGARWVAKSLVKAGVCRRCLVQVSYGIGISHPLSITVIPYGSSPLTEPELLQIVHDNFDLRPGVLIKELDLKRPIYQQTAKNGHFGHKGFPWEQPKTLTIRSEIARKLNAGSPSGIAETQQISGKLEDYTGPR</sequence>
<dbReference type="InterPro" id="IPR022628">
    <property type="entry name" value="S-AdoMet_synt_N"/>
</dbReference>
<dbReference type="GO" id="GO:0004478">
    <property type="term" value="F:methionine adenosyltransferase activity"/>
    <property type="evidence" value="ECO:0007669"/>
    <property type="project" value="UniProtKB-EC"/>
</dbReference>
<protein>
    <recommendedName>
        <fullName evidence="11">S-adenosylmethionine synthase</fullName>
        <ecNumber evidence="11">2.5.1.6</ecNumber>
    </recommendedName>
</protein>
<feature type="domain" description="S-adenosylmethionine synthetase N-terminal" evidence="14">
    <location>
        <begin position="30"/>
        <end position="127"/>
    </location>
</feature>
<dbReference type="NCBIfam" id="TIGR01034">
    <property type="entry name" value="metK"/>
    <property type="match status" value="1"/>
</dbReference>
<dbReference type="Pfam" id="PF00438">
    <property type="entry name" value="S-AdoMet_synt_N"/>
    <property type="match status" value="1"/>
</dbReference>
<dbReference type="InterPro" id="IPR022636">
    <property type="entry name" value="S-AdoMet_synthetase_sfam"/>
</dbReference>
<dbReference type="PIRSF" id="PIRSF000497">
    <property type="entry name" value="MAT"/>
    <property type="match status" value="1"/>
</dbReference>
<dbReference type="Pfam" id="PF02772">
    <property type="entry name" value="S-AdoMet_synt_M"/>
    <property type="match status" value="1"/>
</dbReference>
<keyword evidence="3 11" id="KW-0554">One-carbon metabolism</keyword>
<dbReference type="EC" id="2.5.1.6" evidence="11"/>
<feature type="region of interest" description="Disordered" evidence="13">
    <location>
        <begin position="418"/>
        <end position="440"/>
    </location>
</feature>
<dbReference type="Proteomes" id="UP001175271">
    <property type="component" value="Unassembled WGS sequence"/>
</dbReference>
<dbReference type="SUPFAM" id="SSF55973">
    <property type="entry name" value="S-adenosylmethionine synthetase"/>
    <property type="match status" value="3"/>
</dbReference>
<evidence type="ECO:0000259" key="16">
    <source>
        <dbReference type="Pfam" id="PF02773"/>
    </source>
</evidence>
<dbReference type="EMBL" id="JAUCMV010000003">
    <property type="protein sequence ID" value="KAK0411941.1"/>
    <property type="molecule type" value="Genomic_DNA"/>
</dbReference>
<comment type="cofactor">
    <cofactor evidence="11">
        <name>Mg(2+)</name>
        <dbReference type="ChEBI" id="CHEBI:18420"/>
    </cofactor>
    <text evidence="11">Binds 2 magnesium ions per subunit. The magnesium ions interact primarily with the substrate.</text>
</comment>
<evidence type="ECO:0000313" key="17">
    <source>
        <dbReference type="EMBL" id="KAK0411941.1"/>
    </source>
</evidence>
<evidence type="ECO:0000256" key="3">
    <source>
        <dbReference type="ARBA" id="ARBA00022563"/>
    </source>
</evidence>
<dbReference type="PROSITE" id="PS00376">
    <property type="entry name" value="ADOMET_SYNTHASE_1"/>
    <property type="match status" value="1"/>
</dbReference>
<evidence type="ECO:0000256" key="4">
    <source>
        <dbReference type="ARBA" id="ARBA00022679"/>
    </source>
</evidence>
<dbReference type="PROSITE" id="PS00377">
    <property type="entry name" value="ADOMET_SYNTHASE_2"/>
    <property type="match status" value="1"/>
</dbReference>
<evidence type="ECO:0000256" key="8">
    <source>
        <dbReference type="ARBA" id="ARBA00022842"/>
    </source>
</evidence>
<dbReference type="PANTHER" id="PTHR11964">
    <property type="entry name" value="S-ADENOSYLMETHIONINE SYNTHETASE"/>
    <property type="match status" value="1"/>
</dbReference>
<proteinExistence type="inferred from homology"/>
<dbReference type="FunFam" id="3.30.300.10:FF:000003">
    <property type="entry name" value="S-adenosylmethionine synthase"/>
    <property type="match status" value="1"/>
</dbReference>
<keyword evidence="8 11" id="KW-0460">Magnesium</keyword>
<dbReference type="GO" id="GO:0046872">
    <property type="term" value="F:metal ion binding"/>
    <property type="evidence" value="ECO:0007669"/>
    <property type="project" value="UniProtKB-KW"/>
</dbReference>
<accession>A0AA39HV53</accession>
<evidence type="ECO:0000256" key="2">
    <source>
        <dbReference type="ARBA" id="ARBA00009685"/>
    </source>
</evidence>
<dbReference type="CDD" id="cd18079">
    <property type="entry name" value="S-AdoMet_synt"/>
    <property type="match status" value="1"/>
</dbReference>
<dbReference type="InterPro" id="IPR022631">
    <property type="entry name" value="ADOMET_SYNTHASE_CS"/>
</dbReference>
<evidence type="ECO:0000256" key="11">
    <source>
        <dbReference type="RuleBase" id="RU000541"/>
    </source>
</evidence>
<comment type="cofactor">
    <cofactor evidence="11">
        <name>K(+)</name>
        <dbReference type="ChEBI" id="CHEBI:29103"/>
    </cofactor>
    <text evidence="11">Binds 1 potassium ion per subunit. The potassium ion interacts primarily with the substrate.</text>
</comment>
<keyword evidence="6 11" id="KW-0547">Nucleotide-binding</keyword>
<comment type="pathway">
    <text evidence="1 11">Amino-acid biosynthesis; S-adenosyl-L-methionine biosynthesis; S-adenosyl-L-methionine from L-methionine: step 1/1.</text>
</comment>
<dbReference type="Pfam" id="PF02773">
    <property type="entry name" value="S-AdoMet_synt_C"/>
    <property type="match status" value="1"/>
</dbReference>
<evidence type="ECO:0000259" key="15">
    <source>
        <dbReference type="Pfam" id="PF02772"/>
    </source>
</evidence>
<keyword evidence="4 11" id="KW-0808">Transferase</keyword>
<organism evidence="17 18">
    <name type="scientific">Steinernema hermaphroditum</name>
    <dbReference type="NCBI Taxonomy" id="289476"/>
    <lineage>
        <taxon>Eukaryota</taxon>
        <taxon>Metazoa</taxon>
        <taxon>Ecdysozoa</taxon>
        <taxon>Nematoda</taxon>
        <taxon>Chromadorea</taxon>
        <taxon>Rhabditida</taxon>
        <taxon>Tylenchina</taxon>
        <taxon>Panagrolaimomorpha</taxon>
        <taxon>Strongyloidoidea</taxon>
        <taxon>Steinernematidae</taxon>
        <taxon>Steinernema</taxon>
    </lineage>
</organism>
<comment type="caution">
    <text evidence="17">The sequence shown here is derived from an EMBL/GenBank/DDBJ whole genome shotgun (WGS) entry which is preliminary data.</text>
</comment>
<evidence type="ECO:0000256" key="1">
    <source>
        <dbReference type="ARBA" id="ARBA00005224"/>
    </source>
</evidence>
<keyword evidence="9 11" id="KW-0630">Potassium</keyword>
<evidence type="ECO:0000256" key="9">
    <source>
        <dbReference type="ARBA" id="ARBA00022958"/>
    </source>
</evidence>
<feature type="domain" description="S-adenosylmethionine synthetase C-terminal" evidence="16">
    <location>
        <begin position="265"/>
        <end position="401"/>
    </location>
</feature>
<dbReference type="InterPro" id="IPR022629">
    <property type="entry name" value="S-AdoMet_synt_central"/>
</dbReference>
<dbReference type="InterPro" id="IPR002133">
    <property type="entry name" value="S-AdoMet_synthetase"/>
</dbReference>
<name>A0AA39HV53_9BILA</name>
<comment type="similarity">
    <text evidence="2 12">Belongs to the AdoMet synthase family.</text>
</comment>
<evidence type="ECO:0000259" key="14">
    <source>
        <dbReference type="Pfam" id="PF00438"/>
    </source>
</evidence>
<evidence type="ECO:0000313" key="18">
    <source>
        <dbReference type="Proteomes" id="UP001175271"/>
    </source>
</evidence>
<keyword evidence="7 11" id="KW-0067">ATP-binding</keyword>
<dbReference type="AlphaFoldDB" id="A0AA39HV53"/>
<keyword evidence="5 11" id="KW-0479">Metal-binding</keyword>
<comment type="catalytic activity">
    <reaction evidence="10 11">
        <text>L-methionine + ATP + H2O = S-adenosyl-L-methionine + phosphate + diphosphate</text>
        <dbReference type="Rhea" id="RHEA:21080"/>
        <dbReference type="ChEBI" id="CHEBI:15377"/>
        <dbReference type="ChEBI" id="CHEBI:30616"/>
        <dbReference type="ChEBI" id="CHEBI:33019"/>
        <dbReference type="ChEBI" id="CHEBI:43474"/>
        <dbReference type="ChEBI" id="CHEBI:57844"/>
        <dbReference type="ChEBI" id="CHEBI:59789"/>
        <dbReference type="EC" id="2.5.1.6"/>
    </reaction>
</comment>
<evidence type="ECO:0000256" key="13">
    <source>
        <dbReference type="SAM" id="MobiDB-lite"/>
    </source>
</evidence>
<dbReference type="GO" id="GO:0006730">
    <property type="term" value="P:one-carbon metabolic process"/>
    <property type="evidence" value="ECO:0007669"/>
    <property type="project" value="UniProtKB-KW"/>
</dbReference>
<dbReference type="FunFam" id="3.30.300.10:FF:000004">
    <property type="entry name" value="S-adenosylmethionine synthase"/>
    <property type="match status" value="1"/>
</dbReference>